<dbReference type="Proteomes" id="UP000078534">
    <property type="component" value="Unassembled WGS sequence"/>
</dbReference>
<sequence>MKEIQLRAHLRAEKIADKPETIINNSVNLLNNSCPTLLPILIPMIVPRIKAGENDKLYVQKKSLI</sequence>
<proteinExistence type="predicted"/>
<name>A0A179T592_9BACI</name>
<protein>
    <submittedName>
        <fullName evidence="1">Uncharacterized protein</fullName>
    </submittedName>
</protein>
<accession>A0A179T592</accession>
<organism evidence="1 2">
    <name type="scientific">Metabacillus litoralis</name>
    <dbReference type="NCBI Taxonomy" id="152268"/>
    <lineage>
        <taxon>Bacteria</taxon>
        <taxon>Bacillati</taxon>
        <taxon>Bacillota</taxon>
        <taxon>Bacilli</taxon>
        <taxon>Bacillales</taxon>
        <taxon>Bacillaceae</taxon>
        <taxon>Metabacillus</taxon>
    </lineage>
</organism>
<gene>
    <name evidence="1" type="ORF">A6K24_15985</name>
</gene>
<dbReference type="AlphaFoldDB" id="A0A179T592"/>
<keyword evidence="2" id="KW-1185">Reference proteome</keyword>
<evidence type="ECO:0000313" key="1">
    <source>
        <dbReference type="EMBL" id="OAS88550.1"/>
    </source>
</evidence>
<reference evidence="2" key="1">
    <citation type="submission" date="2016-04" db="EMBL/GenBank/DDBJ databases">
        <authorList>
            <person name="Lyu Z."/>
            <person name="Lyu W."/>
        </authorList>
    </citation>
    <scope>NUCLEOTIDE SEQUENCE [LARGE SCALE GENOMIC DNA]</scope>
    <source>
        <strain evidence="2">C44</strain>
    </source>
</reference>
<evidence type="ECO:0000313" key="2">
    <source>
        <dbReference type="Proteomes" id="UP000078534"/>
    </source>
</evidence>
<dbReference type="EMBL" id="LWSG01000003">
    <property type="protein sequence ID" value="OAS88550.1"/>
    <property type="molecule type" value="Genomic_DNA"/>
</dbReference>
<comment type="caution">
    <text evidence="1">The sequence shown here is derived from an EMBL/GenBank/DDBJ whole genome shotgun (WGS) entry which is preliminary data.</text>
</comment>